<name>A0A9P6LTN8_9FUNG</name>
<keyword evidence="1" id="KW-0830">Ubiquinone</keyword>
<feature type="non-terminal residue" evidence="1">
    <location>
        <position position="193"/>
    </location>
</feature>
<dbReference type="EMBL" id="JAAAHW010009618">
    <property type="protein sequence ID" value="KAF9938188.1"/>
    <property type="molecule type" value="Genomic_DNA"/>
</dbReference>
<gene>
    <name evidence="1" type="primary">COQ6_1</name>
    <name evidence="1" type="ORF">BGZ65_000244</name>
</gene>
<comment type="caution">
    <text evidence="1">The sequence shown here is derived from an EMBL/GenBank/DDBJ whole genome shotgun (WGS) entry which is preliminary data.</text>
</comment>
<dbReference type="InterPro" id="IPR036188">
    <property type="entry name" value="FAD/NAD-bd_sf"/>
</dbReference>
<dbReference type="Proteomes" id="UP000749646">
    <property type="component" value="Unassembled WGS sequence"/>
</dbReference>
<dbReference type="PANTHER" id="PTHR43876">
    <property type="entry name" value="UBIQUINONE BIOSYNTHESIS MONOOXYGENASE COQ6, MITOCHONDRIAL"/>
    <property type="match status" value="1"/>
</dbReference>
<organism evidence="1 2">
    <name type="scientific">Modicella reniformis</name>
    <dbReference type="NCBI Taxonomy" id="1440133"/>
    <lineage>
        <taxon>Eukaryota</taxon>
        <taxon>Fungi</taxon>
        <taxon>Fungi incertae sedis</taxon>
        <taxon>Mucoromycota</taxon>
        <taxon>Mortierellomycotina</taxon>
        <taxon>Mortierellomycetes</taxon>
        <taxon>Mortierellales</taxon>
        <taxon>Mortierellaceae</taxon>
        <taxon>Modicella</taxon>
    </lineage>
</organism>
<dbReference type="Gene3D" id="3.50.50.60">
    <property type="entry name" value="FAD/NAD(P)-binding domain"/>
    <property type="match status" value="1"/>
</dbReference>
<keyword evidence="1" id="KW-0503">Monooxygenase</keyword>
<accession>A0A9P6LTN8</accession>
<dbReference type="GO" id="GO:0004497">
    <property type="term" value="F:monooxygenase activity"/>
    <property type="evidence" value="ECO:0007669"/>
    <property type="project" value="UniProtKB-KW"/>
</dbReference>
<keyword evidence="1" id="KW-0560">Oxidoreductase</keyword>
<evidence type="ECO:0000313" key="2">
    <source>
        <dbReference type="Proteomes" id="UP000749646"/>
    </source>
</evidence>
<sequence>ASPVELNYLYHNIGPHGQPLVDVQQEIEWRASVQEMEASKSIIRGHSNVDAEPPKIVDIQENTRASFRLRIYNSNSYVEDFVSYGSYSSSAGRTESQPDVECLARTIEQSLLNGSDIGNIHSLTPYSSERFLRNLVMLGTVDKLLKLYNTDFGPRYGHVRWDLTAVDNIGPSKTEIMRFAMGLEDSASSSTWS</sequence>
<dbReference type="OrthoDB" id="683240at2759"/>
<dbReference type="InterPro" id="IPR051205">
    <property type="entry name" value="UbiH/COQ6_monooxygenase"/>
</dbReference>
<dbReference type="GO" id="GO:0005739">
    <property type="term" value="C:mitochondrion"/>
    <property type="evidence" value="ECO:0007669"/>
    <property type="project" value="TreeGrafter"/>
</dbReference>
<proteinExistence type="predicted"/>
<protein>
    <submittedName>
        <fullName evidence="1">Ubiquinone biosynthesis monooxygenase</fullName>
    </submittedName>
</protein>
<keyword evidence="2" id="KW-1185">Reference proteome</keyword>
<dbReference type="AlphaFoldDB" id="A0A9P6LTN8"/>
<dbReference type="PANTHER" id="PTHR43876:SF7">
    <property type="entry name" value="UBIQUINONE BIOSYNTHESIS MONOOXYGENASE COQ6, MITOCHONDRIAL"/>
    <property type="match status" value="1"/>
</dbReference>
<evidence type="ECO:0000313" key="1">
    <source>
        <dbReference type="EMBL" id="KAF9938188.1"/>
    </source>
</evidence>
<reference evidence="1" key="1">
    <citation type="journal article" date="2020" name="Fungal Divers.">
        <title>Resolving the Mortierellaceae phylogeny through synthesis of multi-gene phylogenetics and phylogenomics.</title>
        <authorList>
            <person name="Vandepol N."/>
            <person name="Liber J."/>
            <person name="Desiro A."/>
            <person name="Na H."/>
            <person name="Kennedy M."/>
            <person name="Barry K."/>
            <person name="Grigoriev I.V."/>
            <person name="Miller A.N."/>
            <person name="O'Donnell K."/>
            <person name="Stajich J.E."/>
            <person name="Bonito G."/>
        </authorList>
    </citation>
    <scope>NUCLEOTIDE SEQUENCE</scope>
    <source>
        <strain evidence="1">MES-2147</strain>
    </source>
</reference>